<dbReference type="AlphaFoldDB" id="A0A0A2MJF2"/>
<reference evidence="1 2" key="1">
    <citation type="submission" date="2013-09" db="EMBL/GenBank/DDBJ databases">
        <authorList>
            <person name="Zeng Z."/>
            <person name="Chen C."/>
        </authorList>
    </citation>
    <scope>NUCLEOTIDE SEQUENCE [LARGE SCALE GENOMIC DNA]</scope>
    <source>
        <strain evidence="1 2">WB 3.3-2</strain>
    </source>
</reference>
<keyword evidence="2" id="KW-1185">Reference proteome</keyword>
<dbReference type="Proteomes" id="UP000030152">
    <property type="component" value="Unassembled WGS sequence"/>
</dbReference>
<evidence type="ECO:0000313" key="1">
    <source>
        <dbReference type="EMBL" id="KGO88465.1"/>
    </source>
</evidence>
<comment type="caution">
    <text evidence="1">The sequence shown here is derived from an EMBL/GenBank/DDBJ whole genome shotgun (WGS) entry which is preliminary data.</text>
</comment>
<sequence>MIVNKQSLQRAQVINRKIVNSGCAPAHPNALIPFNRWFRQVGQAGFSLPLKYSDFAWQVLKTKHGVVKNKNYNSNTKYSTYHKFCRIYYNIIISYQYA</sequence>
<gene>
    <name evidence="1" type="ORF">Q765_00725</name>
</gene>
<dbReference type="EMBL" id="JRLX01000001">
    <property type="protein sequence ID" value="KGO88465.1"/>
    <property type="molecule type" value="Genomic_DNA"/>
</dbReference>
<proteinExistence type="predicted"/>
<evidence type="ECO:0000313" key="2">
    <source>
        <dbReference type="Proteomes" id="UP000030152"/>
    </source>
</evidence>
<protein>
    <submittedName>
        <fullName evidence="1">Uncharacterized protein</fullName>
    </submittedName>
</protein>
<organism evidence="1 2">
    <name type="scientific">Flavobacterium rivuli WB 3.3-2 = DSM 21788</name>
    <dbReference type="NCBI Taxonomy" id="1121895"/>
    <lineage>
        <taxon>Bacteria</taxon>
        <taxon>Pseudomonadati</taxon>
        <taxon>Bacteroidota</taxon>
        <taxon>Flavobacteriia</taxon>
        <taxon>Flavobacteriales</taxon>
        <taxon>Flavobacteriaceae</taxon>
        <taxon>Flavobacterium</taxon>
    </lineage>
</organism>
<accession>A0A0A2MJF2</accession>
<name>A0A0A2MJF2_9FLAO</name>